<sequence>MVGVVALALTGCGDEEGDGGGDGLARQDPVAADTLLAQVRPTGAGPQEIDTRLQARLEGEARGAVAAFVDTPLELHVTGRGDSRRGAADLRLTLDAGVLKADGRVVAVGTRSYAQLLDEWYVLPESDGVFSAVTPALLAEPDVLLADDAQVIGTEDVDGVACDVVEGQTDADAVAERLAGVVGVVPVLGDAAGLDAAALREALEAGTARVWVGRDDKEVHRVRVDTRVELTATTLGAQGVRRGEVTLDARAVDADGPVEAEAPTDARPVEELRERLGGLAPGASPS</sequence>
<gene>
    <name evidence="2" type="ORF">AVDCRST_MAG79-506</name>
</gene>
<name>A0A6J4TLM3_9ACTN</name>
<accession>A0A6J4TLM3</accession>
<evidence type="ECO:0000313" key="2">
    <source>
        <dbReference type="EMBL" id="CAA9525827.1"/>
    </source>
</evidence>
<proteinExistence type="predicted"/>
<organism evidence="2">
    <name type="scientific">uncultured Thermoleophilia bacterium</name>
    <dbReference type="NCBI Taxonomy" id="1497501"/>
    <lineage>
        <taxon>Bacteria</taxon>
        <taxon>Bacillati</taxon>
        <taxon>Actinomycetota</taxon>
        <taxon>Thermoleophilia</taxon>
        <taxon>environmental samples</taxon>
    </lineage>
</organism>
<evidence type="ECO:0000256" key="1">
    <source>
        <dbReference type="SAM" id="MobiDB-lite"/>
    </source>
</evidence>
<dbReference type="SUPFAM" id="SSF89392">
    <property type="entry name" value="Prokaryotic lipoproteins and lipoprotein localization factors"/>
    <property type="match status" value="1"/>
</dbReference>
<protein>
    <submittedName>
        <fullName evidence="2">Uncharacterized protein</fullName>
    </submittedName>
</protein>
<dbReference type="InterPro" id="IPR029046">
    <property type="entry name" value="LolA/LolB/LppX"/>
</dbReference>
<dbReference type="EMBL" id="CADCWC010000096">
    <property type="protein sequence ID" value="CAA9525827.1"/>
    <property type="molecule type" value="Genomic_DNA"/>
</dbReference>
<dbReference type="AlphaFoldDB" id="A0A6J4TLM3"/>
<dbReference type="Gene3D" id="2.50.20.20">
    <property type="match status" value="1"/>
</dbReference>
<feature type="compositionally biased region" description="Basic and acidic residues" evidence="1">
    <location>
        <begin position="267"/>
        <end position="276"/>
    </location>
</feature>
<reference evidence="2" key="1">
    <citation type="submission" date="2020-02" db="EMBL/GenBank/DDBJ databases">
        <authorList>
            <person name="Meier V. D."/>
        </authorList>
    </citation>
    <scope>NUCLEOTIDE SEQUENCE</scope>
    <source>
        <strain evidence="2">AVDCRST_MAG79</strain>
    </source>
</reference>
<feature type="region of interest" description="Disordered" evidence="1">
    <location>
        <begin position="255"/>
        <end position="286"/>
    </location>
</feature>